<accession>A0ABD1F574</accession>
<dbReference type="InterPro" id="IPR011993">
    <property type="entry name" value="PH-like_dom_sf"/>
</dbReference>
<dbReference type="InterPro" id="IPR039680">
    <property type="entry name" value="PLEKHB1/2"/>
</dbReference>
<name>A0ABD1F574_HYPHA</name>
<dbReference type="SUPFAM" id="SSF50729">
    <property type="entry name" value="PH domain-like"/>
    <property type="match status" value="1"/>
</dbReference>
<keyword evidence="2" id="KW-0472">Membrane</keyword>
<dbReference type="PANTHER" id="PTHR14309:SF12">
    <property type="entry name" value="PH DOMAIN-CONTAINING PROTEIN"/>
    <property type="match status" value="1"/>
</dbReference>
<feature type="domain" description="PH" evidence="4">
    <location>
        <begin position="26"/>
        <end position="140"/>
    </location>
</feature>
<dbReference type="PROSITE" id="PS50003">
    <property type="entry name" value="PH_DOMAIN"/>
    <property type="match status" value="1"/>
</dbReference>
<dbReference type="Gene3D" id="2.30.29.30">
    <property type="entry name" value="Pleckstrin-homology domain (PH domain)/Phosphotyrosine-binding domain (PTB)"/>
    <property type="match status" value="1"/>
</dbReference>
<evidence type="ECO:0000313" key="5">
    <source>
        <dbReference type="EMBL" id="KAL1512751.1"/>
    </source>
</evidence>
<organism evidence="5 6">
    <name type="scientific">Hypothenemus hampei</name>
    <name type="common">Coffee berry borer</name>
    <dbReference type="NCBI Taxonomy" id="57062"/>
    <lineage>
        <taxon>Eukaryota</taxon>
        <taxon>Metazoa</taxon>
        <taxon>Ecdysozoa</taxon>
        <taxon>Arthropoda</taxon>
        <taxon>Hexapoda</taxon>
        <taxon>Insecta</taxon>
        <taxon>Pterygota</taxon>
        <taxon>Neoptera</taxon>
        <taxon>Endopterygota</taxon>
        <taxon>Coleoptera</taxon>
        <taxon>Polyphaga</taxon>
        <taxon>Cucujiformia</taxon>
        <taxon>Curculionidae</taxon>
        <taxon>Scolytinae</taxon>
        <taxon>Hypothenemus</taxon>
    </lineage>
</organism>
<dbReference type="EMBL" id="JBDJPC010000002">
    <property type="protein sequence ID" value="KAL1512751.1"/>
    <property type="molecule type" value="Genomic_DNA"/>
</dbReference>
<dbReference type="SMART" id="SM00233">
    <property type="entry name" value="PH"/>
    <property type="match status" value="1"/>
</dbReference>
<evidence type="ECO:0000256" key="3">
    <source>
        <dbReference type="SAM" id="MobiDB-lite"/>
    </source>
</evidence>
<reference evidence="5 6" key="1">
    <citation type="submission" date="2024-05" db="EMBL/GenBank/DDBJ databases">
        <title>Genetic variation in Jamaican populations of the coffee berry borer (Hypothenemus hampei).</title>
        <authorList>
            <person name="Errbii M."/>
            <person name="Myrie A."/>
        </authorList>
    </citation>
    <scope>NUCLEOTIDE SEQUENCE [LARGE SCALE GENOMIC DNA]</scope>
    <source>
        <strain evidence="5">JA-Hopewell-2020-01-JO</strain>
        <tissue evidence="5">Whole body</tissue>
    </source>
</reference>
<gene>
    <name evidence="5" type="ORF">ABEB36_002289</name>
</gene>
<comment type="subcellular location">
    <subcellularLocation>
        <location evidence="1">Membrane</location>
    </subcellularLocation>
</comment>
<dbReference type="Pfam" id="PF00169">
    <property type="entry name" value="PH"/>
    <property type="match status" value="1"/>
</dbReference>
<sequence length="291" mass="32370">MFTLCMSRGSPPLKDKSHKNNANKKRQVKEGYLLRYRRGIFCTGWCEEWIVLYDDSTLAWYSDKTLCRLRGFVRISDAPELLAVAEWTRQAPKKPRFPRACHIGQLLAVGCTKRHDVHWLMGQSPAEINDWMTAISNTLPPPPNLPLEDTRVALNQKSLANGYATTKPVANGCATIIPNGNCPTTLLSQLPKTTISGSSRNSSLVQDNYRLAKGKKSVGQFDNDHTVVAGVVLDWGHGWGWASQTQAAMTPQISFTTAEALSSTLYFHSAEDYSMVACDDVDWSSFGDFCF</sequence>
<dbReference type="PANTHER" id="PTHR14309">
    <property type="entry name" value="EXPRESSED PROTEIN"/>
    <property type="match status" value="1"/>
</dbReference>
<dbReference type="GO" id="GO:0016020">
    <property type="term" value="C:membrane"/>
    <property type="evidence" value="ECO:0007669"/>
    <property type="project" value="UniProtKB-SubCell"/>
</dbReference>
<dbReference type="AlphaFoldDB" id="A0ABD1F574"/>
<dbReference type="InterPro" id="IPR001849">
    <property type="entry name" value="PH_domain"/>
</dbReference>
<keyword evidence="6" id="KW-1185">Reference proteome</keyword>
<dbReference type="Proteomes" id="UP001566132">
    <property type="component" value="Unassembled WGS sequence"/>
</dbReference>
<evidence type="ECO:0000256" key="2">
    <source>
        <dbReference type="ARBA" id="ARBA00023136"/>
    </source>
</evidence>
<evidence type="ECO:0000256" key="1">
    <source>
        <dbReference type="ARBA" id="ARBA00004370"/>
    </source>
</evidence>
<protein>
    <recommendedName>
        <fullName evidence="4">PH domain-containing protein</fullName>
    </recommendedName>
</protein>
<feature type="region of interest" description="Disordered" evidence="3">
    <location>
        <begin position="1"/>
        <end position="21"/>
    </location>
</feature>
<evidence type="ECO:0000259" key="4">
    <source>
        <dbReference type="PROSITE" id="PS50003"/>
    </source>
</evidence>
<comment type="caution">
    <text evidence="5">The sequence shown here is derived from an EMBL/GenBank/DDBJ whole genome shotgun (WGS) entry which is preliminary data.</text>
</comment>
<evidence type="ECO:0000313" key="6">
    <source>
        <dbReference type="Proteomes" id="UP001566132"/>
    </source>
</evidence>
<proteinExistence type="predicted"/>